<sequence length="188" mass="22164">MQQFVYHMVPAEMIGEKLIPLNAFKEVHPRLYEQYTKKYFDHPERSKLLTKQVPKLNCLWNDVLHFLPLHPYHVYNALKSLGINAKTNLPFYKIPIERLRHNQNALYLYAKEHYSGPAADLREEEIRLVSIEEYQEMTQMPSDTVEYFSLEKDTGKPFGMFHFIPHLLSLGQVDIEGVDIITWNTLVD</sequence>
<comment type="caution">
    <text evidence="1">The sequence shown here is derived from an EMBL/GenBank/DDBJ whole genome shotgun (WGS) entry which is preliminary data.</text>
</comment>
<dbReference type="eggNOG" id="ENOG5032UCE">
    <property type="taxonomic scope" value="Bacteria"/>
</dbReference>
<dbReference type="Proteomes" id="UP000030437">
    <property type="component" value="Unassembled WGS sequence"/>
</dbReference>
<dbReference type="RefSeq" id="WP_036159353.1">
    <property type="nucleotide sequence ID" value="NZ_AVCX01000001.1"/>
</dbReference>
<accession>A0A0A3J4Z5</accession>
<dbReference type="AlphaFoldDB" id="A0A0A3J4Z5"/>
<keyword evidence="2" id="KW-1185">Reference proteome</keyword>
<dbReference type="OrthoDB" id="5295961at2"/>
<proteinExistence type="predicted"/>
<reference evidence="1 2" key="1">
    <citation type="submission" date="2014-02" db="EMBL/GenBank/DDBJ databases">
        <title>Draft genome sequence of Lysinibacillus odysseyi NBRC 100172.</title>
        <authorList>
            <person name="Zhang F."/>
            <person name="Wang G."/>
            <person name="Zhang L."/>
        </authorList>
    </citation>
    <scope>NUCLEOTIDE SEQUENCE [LARGE SCALE GENOMIC DNA]</scope>
    <source>
        <strain evidence="1 2">NBRC 100172</strain>
    </source>
</reference>
<evidence type="ECO:0000313" key="1">
    <source>
        <dbReference type="EMBL" id="KGR82137.1"/>
    </source>
</evidence>
<dbReference type="EMBL" id="JPVP01000060">
    <property type="protein sequence ID" value="KGR82137.1"/>
    <property type="molecule type" value="Genomic_DNA"/>
</dbReference>
<protein>
    <recommendedName>
        <fullName evidence="3">Group-specific protein</fullName>
    </recommendedName>
</protein>
<evidence type="ECO:0000313" key="2">
    <source>
        <dbReference type="Proteomes" id="UP000030437"/>
    </source>
</evidence>
<organism evidence="1 2">
    <name type="scientific">Lysinibacillus odysseyi 34hs-1 = NBRC 100172</name>
    <dbReference type="NCBI Taxonomy" id="1220589"/>
    <lineage>
        <taxon>Bacteria</taxon>
        <taxon>Bacillati</taxon>
        <taxon>Bacillota</taxon>
        <taxon>Bacilli</taxon>
        <taxon>Bacillales</taxon>
        <taxon>Bacillaceae</taxon>
        <taxon>Lysinibacillus</taxon>
    </lineage>
</organism>
<name>A0A0A3J4Z5_9BACI</name>
<evidence type="ECO:0008006" key="3">
    <source>
        <dbReference type="Google" id="ProtNLM"/>
    </source>
</evidence>
<gene>
    <name evidence="1" type="ORF">CD32_22890</name>
</gene>